<feature type="region of interest" description="Disordered" evidence="1">
    <location>
        <begin position="1"/>
        <end position="41"/>
    </location>
</feature>
<proteinExistence type="predicted"/>
<evidence type="ECO:0000313" key="3">
    <source>
        <dbReference type="Proteomes" id="UP000559256"/>
    </source>
</evidence>
<dbReference type="SUPFAM" id="SSF74788">
    <property type="entry name" value="Cullin repeat-like"/>
    <property type="match status" value="1"/>
</dbReference>
<dbReference type="OrthoDB" id="27073at2759"/>
<comment type="caution">
    <text evidence="2">The sequence shown here is derived from an EMBL/GenBank/DDBJ whole genome shotgun (WGS) entry which is preliminary data.</text>
</comment>
<keyword evidence="3" id="KW-1185">Reference proteome</keyword>
<dbReference type="AlphaFoldDB" id="A0A8H5FQZ9"/>
<organism evidence="2 3">
    <name type="scientific">Tetrapyrgos nigripes</name>
    <dbReference type="NCBI Taxonomy" id="182062"/>
    <lineage>
        <taxon>Eukaryota</taxon>
        <taxon>Fungi</taxon>
        <taxon>Dikarya</taxon>
        <taxon>Basidiomycota</taxon>
        <taxon>Agaricomycotina</taxon>
        <taxon>Agaricomycetes</taxon>
        <taxon>Agaricomycetidae</taxon>
        <taxon>Agaricales</taxon>
        <taxon>Marasmiineae</taxon>
        <taxon>Marasmiaceae</taxon>
        <taxon>Tetrapyrgos</taxon>
    </lineage>
</organism>
<reference evidence="2 3" key="1">
    <citation type="journal article" date="2020" name="ISME J.">
        <title>Uncovering the hidden diversity of litter-decomposition mechanisms in mushroom-forming fungi.</title>
        <authorList>
            <person name="Floudas D."/>
            <person name="Bentzer J."/>
            <person name="Ahren D."/>
            <person name="Johansson T."/>
            <person name="Persson P."/>
            <person name="Tunlid A."/>
        </authorList>
    </citation>
    <scope>NUCLEOTIDE SEQUENCE [LARGE SCALE GENOMIC DNA]</scope>
    <source>
        <strain evidence="2 3">CBS 291.85</strain>
    </source>
</reference>
<gene>
    <name evidence="2" type="ORF">D9758_012739</name>
</gene>
<evidence type="ECO:0000313" key="2">
    <source>
        <dbReference type="EMBL" id="KAF5346390.1"/>
    </source>
</evidence>
<feature type="compositionally biased region" description="Acidic residues" evidence="1">
    <location>
        <begin position="1"/>
        <end position="10"/>
    </location>
</feature>
<dbReference type="Proteomes" id="UP000559256">
    <property type="component" value="Unassembled WGS sequence"/>
</dbReference>
<evidence type="ECO:0000256" key="1">
    <source>
        <dbReference type="SAM" id="MobiDB-lite"/>
    </source>
</evidence>
<name>A0A8H5FQZ9_9AGAR</name>
<dbReference type="InterPro" id="IPR016159">
    <property type="entry name" value="Cullin_repeat-like_dom_sf"/>
</dbReference>
<protein>
    <submittedName>
        <fullName evidence="2">Uncharacterized protein</fullName>
    </submittedName>
</protein>
<accession>A0A8H5FQZ9</accession>
<dbReference type="EMBL" id="JAACJM010000102">
    <property type="protein sequence ID" value="KAF5346390.1"/>
    <property type="molecule type" value="Genomic_DNA"/>
</dbReference>
<sequence>MQTVTEDEGSDQSVFRPHSMAPTPLADPVLTSDGHMGLEHGWPRKPGRRIWIYRQRLAGEGDAERFFQHIQNRIQDEVQRATEVFSPTSWSIIRETTEQALLDGRLERLANSNLGPYMTAKDFVKLSEMKKSNPSSKTDLKTTIWFNFSSISELSPKTPSTPVLLTPPLLLTRPPLQVFPTVHPVPPLPELVINQPWSLHLLLQPAQPPLPVTKPPTQTPNKDFFYAHTDAFTQGFKARRSKPAEMIARYLDKAMRKEQGAQSTKEYEGMLDKAVGEEVVDWEECELGCGAENGYNPEFDLGESMFNDLKLSEDLMREYSVEDNTKKDELKAKYKKPEQDKQKKNKDIDVDKIEDALAYDGGSIPTQCLAFQRPEEENHSIFGVRFWVGMGLDEGRGVVELKETRLRQRDATTNTDVTSHLLLTLAPTISTNQWIKVTPMLNL</sequence>